<dbReference type="GO" id="GO:0005840">
    <property type="term" value="C:ribosome"/>
    <property type="evidence" value="ECO:0007669"/>
    <property type="project" value="UniProtKB-KW"/>
</dbReference>
<dbReference type="AlphaFoldDB" id="A0A1Q6DXW1"/>
<name>A0A1Q6DXW1_METT1</name>
<protein>
    <recommendedName>
        <fullName evidence="3">Large ribosomal subunit protein eL20</fullName>
    </recommendedName>
</protein>
<proteinExistence type="inferred from homology"/>
<keyword evidence="3" id="KW-0694">RNA-binding</keyword>
<evidence type="ECO:0000256" key="3">
    <source>
        <dbReference type="HAMAP-Rule" id="MF_00273"/>
    </source>
</evidence>
<dbReference type="GO" id="GO:1990904">
    <property type="term" value="C:ribonucleoprotein complex"/>
    <property type="evidence" value="ECO:0007669"/>
    <property type="project" value="UniProtKB-KW"/>
</dbReference>
<evidence type="ECO:0000259" key="4">
    <source>
        <dbReference type="Pfam" id="PF01775"/>
    </source>
</evidence>
<reference evidence="5" key="1">
    <citation type="submission" date="2016-12" db="EMBL/GenBank/DDBJ databases">
        <title>Discovery of methanogenic haloarchaea.</title>
        <authorList>
            <person name="Sorokin D.Y."/>
            <person name="Makarova K.S."/>
            <person name="Abbas B."/>
            <person name="Ferrer M."/>
            <person name="Golyshin P.N."/>
        </authorList>
    </citation>
    <scope>NUCLEOTIDE SEQUENCE [LARGE SCALE GENOMIC DNA]</scope>
    <source>
        <strain evidence="5">HMET1</strain>
    </source>
</reference>
<dbReference type="GO" id="GO:0006412">
    <property type="term" value="P:translation"/>
    <property type="evidence" value="ECO:0007669"/>
    <property type="project" value="UniProtKB-UniRule"/>
</dbReference>
<dbReference type="GO" id="GO:0003735">
    <property type="term" value="F:structural constituent of ribosome"/>
    <property type="evidence" value="ECO:0007669"/>
    <property type="project" value="InterPro"/>
</dbReference>
<evidence type="ECO:0000313" key="5">
    <source>
        <dbReference type="EMBL" id="OKY79204.1"/>
    </source>
</evidence>
<keyword evidence="3" id="KW-0699">rRNA-binding</keyword>
<comment type="caution">
    <text evidence="5">The sequence shown here is derived from an EMBL/GenBank/DDBJ whole genome shotgun (WGS) entry which is preliminary data.</text>
</comment>
<keyword evidence="2 3" id="KW-0687">Ribonucleoprotein</keyword>
<dbReference type="Gene3D" id="3.10.20.10">
    <property type="match status" value="1"/>
</dbReference>
<accession>A0A1Q6DXW1</accession>
<dbReference type="Pfam" id="PF01775">
    <property type="entry name" value="Ribosomal_L18A"/>
    <property type="match status" value="1"/>
</dbReference>
<dbReference type="Proteomes" id="UP000185744">
    <property type="component" value="Unassembled WGS sequence"/>
</dbReference>
<organism evidence="5 6">
    <name type="scientific">Methanohalarchaeum thermophilum</name>
    <dbReference type="NCBI Taxonomy" id="1903181"/>
    <lineage>
        <taxon>Archaea</taxon>
        <taxon>Methanobacteriati</taxon>
        <taxon>Methanobacteriota</taxon>
        <taxon>Methanonatronarchaeia</taxon>
        <taxon>Methanonatronarchaeales</taxon>
        <taxon>Methanonatronarchaeaceae</taxon>
        <taxon>Candidatus Methanohalarchaeum</taxon>
    </lineage>
</organism>
<dbReference type="InterPro" id="IPR028877">
    <property type="entry name" value="Ribosomal_eL20"/>
</dbReference>
<dbReference type="STRING" id="1903181.BTN85_1712"/>
<dbReference type="InterPro" id="IPR023573">
    <property type="entry name" value="Ribosomal_eL20_dom"/>
</dbReference>
<evidence type="ECO:0000256" key="2">
    <source>
        <dbReference type="ARBA" id="ARBA00023274"/>
    </source>
</evidence>
<evidence type="ECO:0000313" key="6">
    <source>
        <dbReference type="Proteomes" id="UP000185744"/>
    </source>
</evidence>
<gene>
    <name evidence="3" type="primary">rpl18a</name>
    <name evidence="3" type="synonym">rpl20e</name>
    <name evidence="3" type="synonym">rplX</name>
    <name evidence="5" type="ORF">BTN85_1712</name>
</gene>
<comment type="similarity">
    <text evidence="3">Belongs to the eukaryotic ribosomal protein eL20 family.</text>
</comment>
<dbReference type="SUPFAM" id="SSF160374">
    <property type="entry name" value="RplX-like"/>
    <property type="match status" value="1"/>
</dbReference>
<dbReference type="EMBL" id="MSDW01000001">
    <property type="protein sequence ID" value="OKY79204.1"/>
    <property type="molecule type" value="Genomic_DNA"/>
</dbReference>
<keyword evidence="6" id="KW-1185">Reference proteome</keyword>
<comment type="subunit">
    <text evidence="3">Part of the 50S ribosomal subunit. Binds 23S rRNA.</text>
</comment>
<keyword evidence="1 3" id="KW-0689">Ribosomal protein</keyword>
<sequence>MNYEIKGTFNMGLNRNQKFKKEVEAENDEYAREKIYSILGSKHGVKRSKIQINSIEKLETNK</sequence>
<evidence type="ECO:0000256" key="1">
    <source>
        <dbReference type="ARBA" id="ARBA00022980"/>
    </source>
</evidence>
<dbReference type="HAMAP" id="MF_00273">
    <property type="entry name" value="Ribosomal_eL20"/>
    <property type="match status" value="1"/>
</dbReference>
<dbReference type="NCBIfam" id="NF001981">
    <property type="entry name" value="PRK00773.1-1"/>
    <property type="match status" value="1"/>
</dbReference>
<dbReference type="GO" id="GO:0070180">
    <property type="term" value="F:large ribosomal subunit rRNA binding"/>
    <property type="evidence" value="ECO:0007669"/>
    <property type="project" value="UniProtKB-UniRule"/>
</dbReference>
<feature type="domain" description="Large ribosomal subunit protein eL20" evidence="4">
    <location>
        <begin position="2"/>
        <end position="56"/>
    </location>
</feature>
<dbReference type="InParanoid" id="A0A1Q6DXW1"/>